<name>A0A108U7Z2_9GAMM</name>
<accession>A0A108U7Z2</accession>
<feature type="compositionally biased region" description="Basic and acidic residues" evidence="1">
    <location>
        <begin position="629"/>
        <end position="640"/>
    </location>
</feature>
<keyword evidence="2" id="KW-0812">Transmembrane</keyword>
<protein>
    <submittedName>
        <fullName evidence="3">Transport protein</fullName>
    </submittedName>
</protein>
<feature type="transmembrane region" description="Helical" evidence="2">
    <location>
        <begin position="165"/>
        <end position="193"/>
    </location>
</feature>
<feature type="transmembrane region" description="Helical" evidence="2">
    <location>
        <begin position="125"/>
        <end position="145"/>
    </location>
</feature>
<gene>
    <name evidence="3" type="ORF">AZ78_1773</name>
</gene>
<evidence type="ECO:0000256" key="1">
    <source>
        <dbReference type="SAM" id="MobiDB-lite"/>
    </source>
</evidence>
<feature type="transmembrane region" description="Helical" evidence="2">
    <location>
        <begin position="375"/>
        <end position="398"/>
    </location>
</feature>
<keyword evidence="4" id="KW-1185">Reference proteome</keyword>
<feature type="transmembrane region" description="Helical" evidence="2">
    <location>
        <begin position="344"/>
        <end position="363"/>
    </location>
</feature>
<feature type="transmembrane region" description="Helical" evidence="2">
    <location>
        <begin position="239"/>
        <end position="264"/>
    </location>
</feature>
<feature type="transmembrane region" description="Helical" evidence="2">
    <location>
        <begin position="68"/>
        <end position="87"/>
    </location>
</feature>
<dbReference type="Pfam" id="PF13687">
    <property type="entry name" value="DUF4153"/>
    <property type="match status" value="1"/>
</dbReference>
<evidence type="ECO:0000313" key="4">
    <source>
        <dbReference type="Proteomes" id="UP000023435"/>
    </source>
</evidence>
<feature type="transmembrane region" description="Helical" evidence="2">
    <location>
        <begin position="36"/>
        <end position="56"/>
    </location>
</feature>
<sequence>MDDIAMRAAPARAARCAAYQADRKGFRMTSPSTLSAATRSFIVLVALLQGLLLYLLRIGPFANSGLEVCGYVIVLSVPTMMILSVQQLGDARFWQHAVGIGAIYLLLAWWAGWSATGAPDISASAVLWPFGASLAIALFIALPYVQCRLDSGRWRASYDQLFEHGWQNALTLLLTAVFVGICWAVLGLCAVLFKLIGIQFFADLFTMRSFIHLASGIMIGLGVLVGRTQQRPVQVARQILFAIFKGLLPLVAVIAILFVISLPFTGLDALWRTRSATLILMCLIAVMVLFVNAVYQDGSGEPPYPRWLRRVVEAALLILPIYAMLGLYALALRIGQYGWTAERLWAVIASVVLTAYAFGYAWAALRPRLGWLHGLMRVNVIVSLVAMAFAVAANSLVLDPHRLTVNDQLARLREGRTPAEEFDLSHLRFQNGRRGYEALQSLRSDPKFAGDKQSAKLERVLKMKTPWEYRMDDRVQAQADTVAAALRHIQIAPGADQPDTVWLQALIAQRLPTPDCLNADSQCVLMTPDLDRNGRNDYLLCNTVQYGATCFVYSLEDGLWDKIGRSYLGDRAETVAPAMRAGQVKAVPRRWSDFQFGDDGKLAQFEMDSEEERAKTRAAMRSANTSKPIDADKAAAPDSK</sequence>
<keyword evidence="2" id="KW-1133">Transmembrane helix</keyword>
<reference evidence="3 4" key="1">
    <citation type="journal article" date="2014" name="Genome Announc.">
        <title>Draft Genome Sequence of Lysobacter capsici AZ78, a Bacterium Antagonistic to Plant-Pathogenic Oomycetes.</title>
        <authorList>
            <person name="Puopolo G."/>
            <person name="Sonego P."/>
            <person name="Engelen K."/>
            <person name="Pertot I."/>
        </authorList>
    </citation>
    <scope>NUCLEOTIDE SEQUENCE [LARGE SCALE GENOMIC DNA]</scope>
    <source>
        <strain evidence="3 4">AZ78</strain>
    </source>
</reference>
<evidence type="ECO:0000313" key="3">
    <source>
        <dbReference type="EMBL" id="KWS04224.1"/>
    </source>
</evidence>
<evidence type="ECO:0000256" key="2">
    <source>
        <dbReference type="SAM" id="Phobius"/>
    </source>
</evidence>
<comment type="caution">
    <text evidence="3">The sequence shown here is derived from an EMBL/GenBank/DDBJ whole genome shotgun (WGS) entry which is preliminary data.</text>
</comment>
<feature type="transmembrane region" description="Helical" evidence="2">
    <location>
        <begin position="315"/>
        <end position="332"/>
    </location>
</feature>
<proteinExistence type="predicted"/>
<dbReference type="AlphaFoldDB" id="A0A108U7Z2"/>
<feature type="transmembrane region" description="Helical" evidence="2">
    <location>
        <begin position="93"/>
        <end position="113"/>
    </location>
</feature>
<keyword evidence="2" id="KW-0472">Membrane</keyword>
<dbReference type="InterPro" id="IPR025291">
    <property type="entry name" value="DUF4153"/>
</dbReference>
<feature type="transmembrane region" description="Helical" evidence="2">
    <location>
        <begin position="276"/>
        <end position="295"/>
    </location>
</feature>
<organism evidence="3 4">
    <name type="scientific">Lysobacter capsici AZ78</name>
    <dbReference type="NCBI Taxonomy" id="1444315"/>
    <lineage>
        <taxon>Bacteria</taxon>
        <taxon>Pseudomonadati</taxon>
        <taxon>Pseudomonadota</taxon>
        <taxon>Gammaproteobacteria</taxon>
        <taxon>Lysobacterales</taxon>
        <taxon>Lysobacteraceae</taxon>
        <taxon>Lysobacter</taxon>
    </lineage>
</organism>
<dbReference type="Proteomes" id="UP000023435">
    <property type="component" value="Unassembled WGS sequence"/>
</dbReference>
<feature type="region of interest" description="Disordered" evidence="1">
    <location>
        <begin position="608"/>
        <end position="640"/>
    </location>
</feature>
<dbReference type="EMBL" id="JAJA02000001">
    <property type="protein sequence ID" value="KWS04224.1"/>
    <property type="molecule type" value="Genomic_DNA"/>
</dbReference>
<feature type="transmembrane region" description="Helical" evidence="2">
    <location>
        <begin position="205"/>
        <end position="227"/>
    </location>
</feature>